<dbReference type="EMBL" id="SEOQ01001406">
    <property type="protein sequence ID" value="TFY51933.1"/>
    <property type="molecule type" value="Genomic_DNA"/>
</dbReference>
<dbReference type="PANTHER" id="PTHR13710:SF105">
    <property type="entry name" value="ATP-DEPENDENT DNA HELICASE Q1"/>
    <property type="match status" value="1"/>
</dbReference>
<accession>A0A4Y9XRC4</accession>
<name>A0A4Y9XRC4_9AGAM</name>
<organism evidence="8 9">
    <name type="scientific">Dentipellis fragilis</name>
    <dbReference type="NCBI Taxonomy" id="205917"/>
    <lineage>
        <taxon>Eukaryota</taxon>
        <taxon>Fungi</taxon>
        <taxon>Dikarya</taxon>
        <taxon>Basidiomycota</taxon>
        <taxon>Agaricomycotina</taxon>
        <taxon>Agaricomycetes</taxon>
        <taxon>Russulales</taxon>
        <taxon>Hericiaceae</taxon>
        <taxon>Dentipellis</taxon>
    </lineage>
</organism>
<dbReference type="GO" id="GO:0005694">
    <property type="term" value="C:chromosome"/>
    <property type="evidence" value="ECO:0007669"/>
    <property type="project" value="TreeGrafter"/>
</dbReference>
<dbReference type="AlphaFoldDB" id="A0A4Y9XRC4"/>
<dbReference type="Proteomes" id="UP000298327">
    <property type="component" value="Unassembled WGS sequence"/>
</dbReference>
<dbReference type="OrthoDB" id="5952536at2759"/>
<dbReference type="GO" id="GO:0005737">
    <property type="term" value="C:cytoplasm"/>
    <property type="evidence" value="ECO:0007669"/>
    <property type="project" value="TreeGrafter"/>
</dbReference>
<evidence type="ECO:0000256" key="3">
    <source>
        <dbReference type="ARBA" id="ARBA00023235"/>
    </source>
</evidence>
<dbReference type="InterPro" id="IPR001650">
    <property type="entry name" value="Helicase_C-like"/>
</dbReference>
<keyword evidence="2" id="KW-0238">DNA-binding</keyword>
<dbReference type="InterPro" id="IPR027417">
    <property type="entry name" value="P-loop_NTPase"/>
</dbReference>
<evidence type="ECO:0000256" key="4">
    <source>
        <dbReference type="ARBA" id="ARBA00034617"/>
    </source>
</evidence>
<dbReference type="SMART" id="SM00490">
    <property type="entry name" value="HELICc"/>
    <property type="match status" value="1"/>
</dbReference>
<comment type="caution">
    <text evidence="8">The sequence shown here is derived from an EMBL/GenBank/DDBJ whole genome shotgun (WGS) entry which is preliminary data.</text>
</comment>
<gene>
    <name evidence="8" type="ORF">EVG20_g10774</name>
</gene>
<sequence length="496" mass="55606">MTRSSGRGHYSVLIVAPESLDSFDGHLPRVARLIRSSRLFSKLIKRVHIDEAHNIYTAGTSLYGVSAYRPAYGLISKQHVFLEKGTPFQALSGTLPPHITKAIVDNLGFPSNYATITFTANRPNITYAAQPVVGSLSDFRNLDFVVPPKHKTIIFFDSKIDARNAAIYLDNHVNLPESQRGRGVVQEYHGDMSPQYLTQVFEAFAAEYGQNVLCILCATATCSTGIDIADVASVIQSGISRDVPDWRQRGGRAGRDPAIPAIFLTLYEPWVAEVDLTKVLTDVTDPDKPLLRLTKNSTKQEHTGFASIHFLQSSECTRLLLAQYFGDTTPSRIDFTNPWCCDHHPGQEIDFSVWFTTPFFDDKVPGNTKATVRKPRSRIPVRPKKDRGALISRLQQWRLDMHRSDPLRAFRTMAMIINDKSISLIAGIAPQRVSVEVLMEKLGEVEEWEDSWADKIVKVIQEYDTENSGSELEVESEDSSDEEPLLSVLRRGNRLD</sequence>
<keyword evidence="9" id="KW-1185">Reference proteome</keyword>
<evidence type="ECO:0000256" key="6">
    <source>
        <dbReference type="SAM" id="MobiDB-lite"/>
    </source>
</evidence>
<evidence type="ECO:0000256" key="2">
    <source>
        <dbReference type="ARBA" id="ARBA00023125"/>
    </source>
</evidence>
<evidence type="ECO:0000313" key="8">
    <source>
        <dbReference type="EMBL" id="TFY51933.1"/>
    </source>
</evidence>
<protein>
    <recommendedName>
        <fullName evidence="5">DNA 3'-5' helicase</fullName>
        <ecNumber evidence="5">5.6.2.4</ecNumber>
    </recommendedName>
</protein>
<keyword evidence="3" id="KW-0413">Isomerase</keyword>
<dbReference type="Gene3D" id="3.40.50.300">
    <property type="entry name" value="P-loop containing nucleotide triphosphate hydrolases"/>
    <property type="match status" value="2"/>
</dbReference>
<evidence type="ECO:0000259" key="7">
    <source>
        <dbReference type="PROSITE" id="PS51194"/>
    </source>
</evidence>
<comment type="similarity">
    <text evidence="1">Belongs to the helicase family. RecQ subfamily.</text>
</comment>
<dbReference type="PROSITE" id="PS51194">
    <property type="entry name" value="HELICASE_CTER"/>
    <property type="match status" value="1"/>
</dbReference>
<dbReference type="GO" id="GO:0003677">
    <property type="term" value="F:DNA binding"/>
    <property type="evidence" value="ECO:0007669"/>
    <property type="project" value="UniProtKB-KW"/>
</dbReference>
<dbReference type="Pfam" id="PF00271">
    <property type="entry name" value="Helicase_C"/>
    <property type="match status" value="1"/>
</dbReference>
<reference evidence="8 9" key="1">
    <citation type="submission" date="2019-02" db="EMBL/GenBank/DDBJ databases">
        <title>Genome sequencing of the rare red list fungi Dentipellis fragilis.</title>
        <authorList>
            <person name="Buettner E."/>
            <person name="Kellner H."/>
        </authorList>
    </citation>
    <scope>NUCLEOTIDE SEQUENCE [LARGE SCALE GENOMIC DNA]</scope>
    <source>
        <strain evidence="8 9">DSM 105465</strain>
    </source>
</reference>
<evidence type="ECO:0000256" key="5">
    <source>
        <dbReference type="ARBA" id="ARBA00034808"/>
    </source>
</evidence>
<evidence type="ECO:0000313" key="9">
    <source>
        <dbReference type="Proteomes" id="UP000298327"/>
    </source>
</evidence>
<dbReference type="GO" id="GO:0043138">
    <property type="term" value="F:3'-5' DNA helicase activity"/>
    <property type="evidence" value="ECO:0007669"/>
    <property type="project" value="UniProtKB-EC"/>
</dbReference>
<dbReference type="EC" id="5.6.2.4" evidence="5"/>
<feature type="compositionally biased region" description="Acidic residues" evidence="6">
    <location>
        <begin position="472"/>
        <end position="484"/>
    </location>
</feature>
<dbReference type="SUPFAM" id="SSF52540">
    <property type="entry name" value="P-loop containing nucleoside triphosphate hydrolases"/>
    <property type="match status" value="1"/>
</dbReference>
<dbReference type="STRING" id="205917.A0A4Y9XRC4"/>
<feature type="domain" description="Helicase C-terminal" evidence="7">
    <location>
        <begin position="138"/>
        <end position="302"/>
    </location>
</feature>
<feature type="region of interest" description="Disordered" evidence="6">
    <location>
        <begin position="467"/>
        <end position="496"/>
    </location>
</feature>
<comment type="catalytic activity">
    <reaction evidence="4">
        <text>Couples ATP hydrolysis with the unwinding of duplex DNA by translocating in the 3'-5' direction.</text>
        <dbReference type="EC" id="5.6.2.4"/>
    </reaction>
</comment>
<dbReference type="GO" id="GO:0009378">
    <property type="term" value="F:four-way junction helicase activity"/>
    <property type="evidence" value="ECO:0007669"/>
    <property type="project" value="TreeGrafter"/>
</dbReference>
<dbReference type="PANTHER" id="PTHR13710">
    <property type="entry name" value="DNA HELICASE RECQ FAMILY MEMBER"/>
    <property type="match status" value="1"/>
</dbReference>
<evidence type="ECO:0000256" key="1">
    <source>
        <dbReference type="ARBA" id="ARBA00005446"/>
    </source>
</evidence>
<dbReference type="GO" id="GO:0000724">
    <property type="term" value="P:double-strand break repair via homologous recombination"/>
    <property type="evidence" value="ECO:0007669"/>
    <property type="project" value="TreeGrafter"/>
</dbReference>
<proteinExistence type="inferred from homology"/>